<dbReference type="PANTHER" id="PTHR48081:SF8">
    <property type="entry name" value="ALPHA_BETA HYDROLASE FOLD-3 DOMAIN-CONTAINING PROTEIN-RELATED"/>
    <property type="match status" value="1"/>
</dbReference>
<comment type="similarity">
    <text evidence="1">Belongs to the 'GDXG' lipolytic enzyme family.</text>
</comment>
<evidence type="ECO:0000256" key="2">
    <source>
        <dbReference type="ARBA" id="ARBA00022801"/>
    </source>
</evidence>
<dbReference type="GO" id="GO:0016787">
    <property type="term" value="F:hydrolase activity"/>
    <property type="evidence" value="ECO:0007669"/>
    <property type="project" value="UniProtKB-KW"/>
</dbReference>
<evidence type="ECO:0000256" key="3">
    <source>
        <dbReference type="PROSITE-ProRule" id="PRU10038"/>
    </source>
</evidence>
<evidence type="ECO:0000256" key="1">
    <source>
        <dbReference type="ARBA" id="ARBA00010515"/>
    </source>
</evidence>
<reference evidence="5 6" key="1">
    <citation type="submission" date="2023-02" db="EMBL/GenBank/DDBJ databases">
        <title>Evolution of Hrp T3SS in non-pathogenic Pseudomonas fluorescens.</title>
        <authorList>
            <person name="Liao K."/>
            <person name="Wei H."/>
            <person name="Gu Y."/>
        </authorList>
    </citation>
    <scope>NUCLEOTIDE SEQUENCE [LARGE SCALE GENOMIC DNA]</scope>
    <source>
        <strain evidence="5 6">FP205</strain>
    </source>
</reference>
<protein>
    <submittedName>
        <fullName evidence="5">Alpha/beta hydrolase</fullName>
    </submittedName>
</protein>
<feature type="active site" evidence="3">
    <location>
        <position position="155"/>
    </location>
</feature>
<organism evidence="5 6">
    <name type="scientific">Pseudomonas hefeiensis</name>
    <dbReference type="NCBI Taxonomy" id="2738125"/>
    <lineage>
        <taxon>Bacteria</taxon>
        <taxon>Pseudomonadati</taxon>
        <taxon>Pseudomonadota</taxon>
        <taxon>Gammaproteobacteria</taxon>
        <taxon>Pseudomonadales</taxon>
        <taxon>Pseudomonadaceae</taxon>
        <taxon>Pseudomonas</taxon>
    </lineage>
</organism>
<evidence type="ECO:0000259" key="4">
    <source>
        <dbReference type="Pfam" id="PF07859"/>
    </source>
</evidence>
<dbReference type="InterPro" id="IPR029058">
    <property type="entry name" value="AB_hydrolase_fold"/>
</dbReference>
<dbReference type="InterPro" id="IPR033140">
    <property type="entry name" value="Lipase_GDXG_put_SER_AS"/>
</dbReference>
<dbReference type="EMBL" id="CP117449">
    <property type="protein sequence ID" value="WLH10105.1"/>
    <property type="molecule type" value="Genomic_DNA"/>
</dbReference>
<dbReference type="Pfam" id="PF07859">
    <property type="entry name" value="Abhydrolase_3"/>
    <property type="match status" value="1"/>
</dbReference>
<dbReference type="Proteomes" id="UP001230339">
    <property type="component" value="Chromosome"/>
</dbReference>
<name>A0ABY9G3E1_9PSED</name>
<dbReference type="SUPFAM" id="SSF53474">
    <property type="entry name" value="alpha/beta-Hydrolases"/>
    <property type="match status" value="1"/>
</dbReference>
<dbReference type="InterPro" id="IPR050300">
    <property type="entry name" value="GDXG_lipolytic_enzyme"/>
</dbReference>
<gene>
    <name evidence="5" type="ORF">PSH57_14355</name>
</gene>
<evidence type="ECO:0000313" key="5">
    <source>
        <dbReference type="EMBL" id="WLH10105.1"/>
    </source>
</evidence>
<evidence type="ECO:0000313" key="6">
    <source>
        <dbReference type="Proteomes" id="UP001230339"/>
    </source>
</evidence>
<sequence>MPLYSLDPALQAYVDTSASFTPLNDTLSARRTAFAEACRHFTPPAPAHLLIDDQCVGGRQVRIYFPAGDVPHGGWPTVLYLHGGGWSMGAHDTHDWFAFALARRLQVALVAVDYRLAPEHPFPAPLEDALMVWLHLREGRLAGLSSERLAVAGDSAGGTLAAGLCVALRERGLAQPYLQALVYPVLSAHQQFASMREHACAPMLTTQGLMASLAGYVPDESSQRDPQALALEQEAATGLAPAFVGVAQWDPLCDQGRAYVAMLRQAQVPAELYVGEGLVHASLRASGVAAVESFYDAVAAALRTALL</sequence>
<dbReference type="PANTHER" id="PTHR48081">
    <property type="entry name" value="AB HYDROLASE SUPERFAMILY PROTEIN C4A8.06C"/>
    <property type="match status" value="1"/>
</dbReference>
<proteinExistence type="inferred from homology"/>
<dbReference type="InterPro" id="IPR013094">
    <property type="entry name" value="AB_hydrolase_3"/>
</dbReference>
<keyword evidence="2 5" id="KW-0378">Hydrolase</keyword>
<dbReference type="PROSITE" id="PS01174">
    <property type="entry name" value="LIPASE_GDXG_SER"/>
    <property type="match status" value="1"/>
</dbReference>
<keyword evidence="6" id="KW-1185">Reference proteome</keyword>
<accession>A0ABY9G3E1</accession>
<dbReference type="Gene3D" id="3.40.50.1820">
    <property type="entry name" value="alpha/beta hydrolase"/>
    <property type="match status" value="1"/>
</dbReference>
<dbReference type="RefSeq" id="WP_305383567.1">
    <property type="nucleotide sequence ID" value="NZ_CP117426.1"/>
</dbReference>
<feature type="domain" description="Alpha/beta hydrolase fold-3" evidence="4">
    <location>
        <begin position="78"/>
        <end position="281"/>
    </location>
</feature>